<reference evidence="3 4" key="1">
    <citation type="submission" date="2020-08" db="EMBL/GenBank/DDBJ databases">
        <authorList>
            <person name="Hejnol A."/>
        </authorList>
    </citation>
    <scope>NUCLEOTIDE SEQUENCE [LARGE SCALE GENOMIC DNA]</scope>
</reference>
<comment type="caution">
    <text evidence="3">The sequence shown here is derived from an EMBL/GenBank/DDBJ whole genome shotgun (WGS) entry which is preliminary data.</text>
</comment>
<dbReference type="PANTHER" id="PTHR44117">
    <property type="entry name" value="INTRAFLAGELLAR TRANSPORT PROTEIN 88 HOMOLOG"/>
    <property type="match status" value="1"/>
</dbReference>
<dbReference type="GO" id="GO:1905515">
    <property type="term" value="P:non-motile cilium assembly"/>
    <property type="evidence" value="ECO:0007669"/>
    <property type="project" value="TreeGrafter"/>
</dbReference>
<feature type="repeat" description="TPR" evidence="1">
    <location>
        <begin position="484"/>
        <end position="517"/>
    </location>
</feature>
<keyword evidence="4" id="KW-1185">Reference proteome</keyword>
<feature type="region of interest" description="Disordered" evidence="2">
    <location>
        <begin position="63"/>
        <end position="82"/>
    </location>
</feature>
<dbReference type="SUPFAM" id="SSF48452">
    <property type="entry name" value="TPR-like"/>
    <property type="match status" value="3"/>
</dbReference>
<accession>A0A7I8VQB1</accession>
<organism evidence="3 4">
    <name type="scientific">Dimorphilus gyrociliatus</name>
    <dbReference type="NCBI Taxonomy" id="2664684"/>
    <lineage>
        <taxon>Eukaryota</taxon>
        <taxon>Metazoa</taxon>
        <taxon>Spiralia</taxon>
        <taxon>Lophotrochozoa</taxon>
        <taxon>Annelida</taxon>
        <taxon>Polychaeta</taxon>
        <taxon>Polychaeta incertae sedis</taxon>
        <taxon>Dinophilidae</taxon>
        <taxon>Dimorphilus</taxon>
    </lineage>
</organism>
<gene>
    <name evidence="3" type="ORF">DGYR_LOCUS6001</name>
</gene>
<sequence>MNRMNMMDQFQVAAEEDDMYGGFGNQVDETETLTNDPAFQQAVRTSHGRRPPPTAARLKTGVRGNIIPPSSMGRPGPSSLGRPMTGSVDGANRPMTAVRGAGYSSQARGVGYDSGKSAAPALEGKGDDTPEERIRQLEKKVNELIEESCIASASGDYQTSLEKAKEAGRKERLLVREREKLSSADQINLDLTYSALFNLANQYTLNEMYNEALNTYQIIVKNKMFSMAGRLKVNMGNIYFKQRQYSKAIKFYRMALDQIPNTHRGMRIKVMHNISVSFVKLGQYNDAVTSLEVIMQEEPDMRTGLNLVLCYFALGDKEKMKKTFQRMLTVDLKIDDDEKYAPHPDDAQHTLILEVIKNDSLRQIERERRNTAERCIKTAAKLISPAIEHSFTAGYDWCMDQVKTSNFMELAHDLEIDKAIGYLKKKDFAQAVDALKSFEKKDTKVACTAATNLSFLYYVSGEESDLNQADKYADLALTADKYNPPALVNKGNIYFKRRDYEKAREFYKEALQNDSSCVEALYNAGLCNKKLKRYRDALDSFYKLHSILRNNGQVLFQIADLLDLMGENAQAQEMFMQLLGVVPTDAAILARLGQMFDAENDKAQAFQYNYDSYRYNPSNIKIIEWLGAYYIESQFCEKAIQYFERGAIIQ</sequence>
<evidence type="ECO:0000313" key="3">
    <source>
        <dbReference type="EMBL" id="CAD5117479.1"/>
    </source>
</evidence>
<evidence type="ECO:0000256" key="1">
    <source>
        <dbReference type="PROSITE-ProRule" id="PRU00339"/>
    </source>
</evidence>
<evidence type="ECO:0000256" key="2">
    <source>
        <dbReference type="SAM" id="MobiDB-lite"/>
    </source>
</evidence>
<dbReference type="InterPro" id="IPR006597">
    <property type="entry name" value="Sel1-like"/>
</dbReference>
<dbReference type="FunFam" id="1.25.40.10:FF:000283">
    <property type="entry name" value="Intraflagellar transport 88"/>
    <property type="match status" value="1"/>
</dbReference>
<dbReference type="SMART" id="SM00671">
    <property type="entry name" value="SEL1"/>
    <property type="match status" value="2"/>
</dbReference>
<dbReference type="GO" id="GO:0036064">
    <property type="term" value="C:ciliary basal body"/>
    <property type="evidence" value="ECO:0007669"/>
    <property type="project" value="TreeGrafter"/>
</dbReference>
<dbReference type="GO" id="GO:0019894">
    <property type="term" value="F:kinesin binding"/>
    <property type="evidence" value="ECO:0007669"/>
    <property type="project" value="TreeGrafter"/>
</dbReference>
<evidence type="ECO:0000313" key="4">
    <source>
        <dbReference type="Proteomes" id="UP000549394"/>
    </source>
</evidence>
<proteinExistence type="predicted"/>
<dbReference type="PROSITE" id="PS50005">
    <property type="entry name" value="TPR"/>
    <property type="match status" value="2"/>
</dbReference>
<dbReference type="Proteomes" id="UP000549394">
    <property type="component" value="Unassembled WGS sequence"/>
</dbReference>
<keyword evidence="1" id="KW-0802">TPR repeat</keyword>
<dbReference type="Pfam" id="PF00515">
    <property type="entry name" value="TPR_1"/>
    <property type="match status" value="2"/>
</dbReference>
<dbReference type="PANTHER" id="PTHR44117:SF1">
    <property type="entry name" value="INTRAFLAGELLAR TRANSPORT PROTEIN 88 HOMOLOG"/>
    <property type="match status" value="1"/>
</dbReference>
<dbReference type="Gene3D" id="1.25.40.10">
    <property type="entry name" value="Tetratricopeptide repeat domain"/>
    <property type="match status" value="2"/>
</dbReference>
<dbReference type="GO" id="GO:0005814">
    <property type="term" value="C:centriole"/>
    <property type="evidence" value="ECO:0007669"/>
    <property type="project" value="TreeGrafter"/>
</dbReference>
<dbReference type="InterPro" id="IPR019734">
    <property type="entry name" value="TPR_rpt"/>
</dbReference>
<feature type="region of interest" description="Disordered" evidence="2">
    <location>
        <begin position="105"/>
        <end position="130"/>
    </location>
</feature>
<protein>
    <submittedName>
        <fullName evidence="3">DgyrCDS6248</fullName>
    </submittedName>
</protein>
<dbReference type="GO" id="GO:0097730">
    <property type="term" value="C:non-motile cilium"/>
    <property type="evidence" value="ECO:0007669"/>
    <property type="project" value="TreeGrafter"/>
</dbReference>
<dbReference type="GO" id="GO:0097546">
    <property type="term" value="C:ciliary base"/>
    <property type="evidence" value="ECO:0007669"/>
    <property type="project" value="TreeGrafter"/>
</dbReference>
<dbReference type="InterPro" id="IPR011990">
    <property type="entry name" value="TPR-like_helical_dom_sf"/>
</dbReference>
<name>A0A7I8VQB1_9ANNE</name>
<feature type="repeat" description="TPR" evidence="1">
    <location>
        <begin position="229"/>
        <end position="262"/>
    </location>
</feature>
<dbReference type="GO" id="GO:0042073">
    <property type="term" value="P:intraciliary transport"/>
    <property type="evidence" value="ECO:0007669"/>
    <property type="project" value="TreeGrafter"/>
</dbReference>
<dbReference type="SMART" id="SM00028">
    <property type="entry name" value="TPR"/>
    <property type="match status" value="7"/>
</dbReference>
<feature type="compositionally biased region" description="Low complexity" evidence="2">
    <location>
        <begin position="68"/>
        <end position="82"/>
    </location>
</feature>
<dbReference type="Pfam" id="PF13174">
    <property type="entry name" value="TPR_6"/>
    <property type="match status" value="2"/>
</dbReference>
<dbReference type="AlphaFoldDB" id="A0A7I8VQB1"/>
<dbReference type="EMBL" id="CAJFCJ010000007">
    <property type="protein sequence ID" value="CAD5117479.1"/>
    <property type="molecule type" value="Genomic_DNA"/>
</dbReference>